<organism evidence="2">
    <name type="scientific">Lygus hesperus</name>
    <name type="common">Western plant bug</name>
    <dbReference type="NCBI Taxonomy" id="30085"/>
    <lineage>
        <taxon>Eukaryota</taxon>
        <taxon>Metazoa</taxon>
        <taxon>Ecdysozoa</taxon>
        <taxon>Arthropoda</taxon>
        <taxon>Hexapoda</taxon>
        <taxon>Insecta</taxon>
        <taxon>Pterygota</taxon>
        <taxon>Neoptera</taxon>
        <taxon>Paraneoptera</taxon>
        <taxon>Hemiptera</taxon>
        <taxon>Heteroptera</taxon>
        <taxon>Panheteroptera</taxon>
        <taxon>Cimicomorpha</taxon>
        <taxon>Miridae</taxon>
        <taxon>Mirini</taxon>
        <taxon>Lygus</taxon>
    </lineage>
</organism>
<evidence type="ECO:0000256" key="1">
    <source>
        <dbReference type="SAM" id="Phobius"/>
    </source>
</evidence>
<feature type="transmembrane region" description="Helical" evidence="1">
    <location>
        <begin position="159"/>
        <end position="182"/>
    </location>
</feature>
<sequence length="186" mass="20788">MMTASSTQSLPNSQGRSRMEIYVPGIILRSIMSCGGPSFFLQRSIEPSPQINGTTTSSSQYQLLKICSKDLPDSQTVRQWLQNGSMNWEKLQNVKEGKLRKLITTSTGALPLIKKSFQVSEAPKPKPSKASWPVNHSKVARCQQRKLENKDEENFIKEALQGLIIGLSSAVLFCSILFRFVLKNKV</sequence>
<dbReference type="AlphaFoldDB" id="A0A0A9Z6H8"/>
<reference evidence="2" key="1">
    <citation type="journal article" date="2014" name="PLoS ONE">
        <title>Transcriptome-Based Identification of ABC Transporters in the Western Tarnished Plant Bug Lygus hesperus.</title>
        <authorList>
            <person name="Hull J.J."/>
            <person name="Chaney K."/>
            <person name="Geib S.M."/>
            <person name="Fabrick J.A."/>
            <person name="Brent C.S."/>
            <person name="Walsh D."/>
            <person name="Lavine L.C."/>
        </authorList>
    </citation>
    <scope>NUCLEOTIDE SEQUENCE</scope>
</reference>
<evidence type="ECO:0000313" key="2">
    <source>
        <dbReference type="EMBL" id="JAG40862.1"/>
    </source>
</evidence>
<accession>A0A0A9Z6H8</accession>
<gene>
    <name evidence="2" type="primary">HB2D_1</name>
    <name evidence="2" type="ORF">CM83_38482</name>
</gene>
<keyword evidence="1" id="KW-0812">Transmembrane</keyword>
<name>A0A0A9Z6H8_LYGHE</name>
<reference evidence="2" key="2">
    <citation type="submission" date="2014-07" db="EMBL/GenBank/DDBJ databases">
        <authorList>
            <person name="Hull J."/>
        </authorList>
    </citation>
    <scope>NUCLEOTIDE SEQUENCE</scope>
</reference>
<keyword evidence="1" id="KW-1133">Transmembrane helix</keyword>
<dbReference type="EMBL" id="GBHO01002742">
    <property type="protein sequence ID" value="JAG40862.1"/>
    <property type="molecule type" value="Transcribed_RNA"/>
</dbReference>
<keyword evidence="1" id="KW-0472">Membrane</keyword>
<protein>
    <submittedName>
        <fullName evidence="2">DLA class II histocompatibility antigen, DR-1 beta chain</fullName>
    </submittedName>
</protein>
<proteinExistence type="predicted"/>